<dbReference type="InterPro" id="IPR037523">
    <property type="entry name" value="VOC_core"/>
</dbReference>
<dbReference type="Pfam" id="PF00903">
    <property type="entry name" value="Glyoxalase"/>
    <property type="match status" value="1"/>
</dbReference>
<dbReference type="InterPro" id="IPR004360">
    <property type="entry name" value="Glyas_Fos-R_dOase_dom"/>
</dbReference>
<feature type="domain" description="VOC" evidence="1">
    <location>
        <begin position="1"/>
        <end position="129"/>
    </location>
</feature>
<sequence>MLDHLAIQVADPEKSAQFYTTALAPLGIVEAMRFERDGGLVVGLAGPDGAPVFWLGPHTGDQPTTAITRENHIAFTAPNREAVDAVHAAARATGTAILHAPREWPEYHPGYYGVYFRDPDSHNIEAVTHGTA</sequence>
<dbReference type="Gene3D" id="3.10.180.10">
    <property type="entry name" value="2,3-Dihydroxybiphenyl 1,2-Dioxygenase, domain 1"/>
    <property type="match status" value="1"/>
</dbReference>
<dbReference type="CDD" id="cd07262">
    <property type="entry name" value="VOC_like"/>
    <property type="match status" value="1"/>
</dbReference>
<keyword evidence="3" id="KW-1185">Reference proteome</keyword>
<gene>
    <name evidence="2" type="ORF">G5C51_13715</name>
</gene>
<dbReference type="InterPro" id="IPR029068">
    <property type="entry name" value="Glyas_Bleomycin-R_OHBP_Dase"/>
</dbReference>
<comment type="caution">
    <text evidence="2">The sequence shown here is derived from an EMBL/GenBank/DDBJ whole genome shotgun (WGS) entry which is preliminary data.</text>
</comment>
<name>A0A6G4TZK8_9ACTN</name>
<dbReference type="PANTHER" id="PTHR35006:SF2">
    <property type="entry name" value="GLYOXALASE FAMILY PROTEIN (AFU_ORTHOLOGUE AFUA_5G14830)"/>
    <property type="match status" value="1"/>
</dbReference>
<proteinExistence type="predicted"/>
<dbReference type="PROSITE" id="PS51819">
    <property type="entry name" value="VOC"/>
    <property type="match status" value="1"/>
</dbReference>
<dbReference type="PANTHER" id="PTHR35006">
    <property type="entry name" value="GLYOXALASE FAMILY PROTEIN (AFU_ORTHOLOGUE AFUA_5G14830)"/>
    <property type="match status" value="1"/>
</dbReference>
<dbReference type="RefSeq" id="WP_165236920.1">
    <property type="nucleotide sequence ID" value="NZ_JAAKZV010000048.1"/>
</dbReference>
<dbReference type="AlphaFoldDB" id="A0A6G4TZK8"/>
<reference evidence="2 3" key="1">
    <citation type="submission" date="2020-02" db="EMBL/GenBank/DDBJ databases">
        <title>Whole-genome analyses of novel actinobacteria.</title>
        <authorList>
            <person name="Sahin N."/>
        </authorList>
    </citation>
    <scope>NUCLEOTIDE SEQUENCE [LARGE SCALE GENOMIC DNA]</scope>
    <source>
        <strain evidence="2 3">A7024</strain>
    </source>
</reference>
<protein>
    <submittedName>
        <fullName evidence="2">VOC family protein</fullName>
    </submittedName>
</protein>
<accession>A0A6G4TZK8</accession>
<dbReference type="Proteomes" id="UP000481583">
    <property type="component" value="Unassembled WGS sequence"/>
</dbReference>
<evidence type="ECO:0000313" key="3">
    <source>
        <dbReference type="Proteomes" id="UP000481583"/>
    </source>
</evidence>
<evidence type="ECO:0000259" key="1">
    <source>
        <dbReference type="PROSITE" id="PS51819"/>
    </source>
</evidence>
<organism evidence="2 3">
    <name type="scientific">Streptomyces coryli</name>
    <dbReference type="NCBI Taxonomy" id="1128680"/>
    <lineage>
        <taxon>Bacteria</taxon>
        <taxon>Bacillati</taxon>
        <taxon>Actinomycetota</taxon>
        <taxon>Actinomycetes</taxon>
        <taxon>Kitasatosporales</taxon>
        <taxon>Streptomycetaceae</taxon>
        <taxon>Streptomyces</taxon>
    </lineage>
</organism>
<dbReference type="EMBL" id="JAAKZV010000048">
    <property type="protein sequence ID" value="NGN64950.1"/>
    <property type="molecule type" value="Genomic_DNA"/>
</dbReference>
<dbReference type="SUPFAM" id="SSF54593">
    <property type="entry name" value="Glyoxalase/Bleomycin resistance protein/Dihydroxybiphenyl dioxygenase"/>
    <property type="match status" value="1"/>
</dbReference>
<evidence type="ECO:0000313" key="2">
    <source>
        <dbReference type="EMBL" id="NGN64950.1"/>
    </source>
</evidence>